<dbReference type="Proteomes" id="UP000615755">
    <property type="component" value="Unassembled WGS sequence"/>
</dbReference>
<evidence type="ECO:0000256" key="1">
    <source>
        <dbReference type="ARBA" id="ARBA00007874"/>
    </source>
</evidence>
<evidence type="ECO:0000256" key="9">
    <source>
        <dbReference type="ARBA" id="ARBA00034078"/>
    </source>
</evidence>
<keyword evidence="4" id="KW-0479">Metal-binding</keyword>
<dbReference type="InterPro" id="IPR012675">
    <property type="entry name" value="Beta-grasp_dom_sf"/>
</dbReference>
<dbReference type="PROSITE" id="PS00197">
    <property type="entry name" value="2FE2S_FER_1"/>
    <property type="match status" value="1"/>
</dbReference>
<dbReference type="NCBIfam" id="NF007985">
    <property type="entry name" value="PRK10713.1"/>
    <property type="match status" value="1"/>
</dbReference>
<evidence type="ECO:0000256" key="4">
    <source>
        <dbReference type="ARBA" id="ARBA00022723"/>
    </source>
</evidence>
<dbReference type="InterPro" id="IPR036010">
    <property type="entry name" value="2Fe-2S_ferredoxin-like_sf"/>
</dbReference>
<evidence type="ECO:0000313" key="11">
    <source>
        <dbReference type="EMBL" id="MBE0367942.1"/>
    </source>
</evidence>
<dbReference type="Pfam" id="PF00111">
    <property type="entry name" value="Fer2"/>
    <property type="match status" value="1"/>
</dbReference>
<keyword evidence="7" id="KW-0411">Iron-sulfur</keyword>
<proteinExistence type="inferred from homology"/>
<keyword evidence="5" id="KW-0249">Electron transport</keyword>
<evidence type="ECO:0000256" key="8">
    <source>
        <dbReference type="ARBA" id="ARBA00023075"/>
    </source>
</evidence>
<dbReference type="PANTHER" id="PTHR43112">
    <property type="entry name" value="FERREDOXIN"/>
    <property type="match status" value="1"/>
</dbReference>
<dbReference type="PROSITE" id="PS51085">
    <property type="entry name" value="2FE2S_FER_2"/>
    <property type="match status" value="1"/>
</dbReference>
<keyword evidence="12" id="KW-1185">Reference proteome</keyword>
<dbReference type="InterPro" id="IPR001041">
    <property type="entry name" value="2Fe-2S_ferredoxin-type"/>
</dbReference>
<evidence type="ECO:0000313" key="12">
    <source>
        <dbReference type="Proteomes" id="UP000615755"/>
    </source>
</evidence>
<feature type="domain" description="2Fe-2S ferredoxin-type" evidence="10">
    <location>
        <begin position="7"/>
        <end position="90"/>
    </location>
</feature>
<dbReference type="PANTHER" id="PTHR43112:SF3">
    <property type="entry name" value="FERREDOXIN-2, CHLOROPLASTIC"/>
    <property type="match status" value="1"/>
</dbReference>
<dbReference type="SUPFAM" id="SSF54292">
    <property type="entry name" value="2Fe-2S ferredoxin-like"/>
    <property type="match status" value="1"/>
</dbReference>
<dbReference type="Gene3D" id="3.10.20.30">
    <property type="match status" value="1"/>
</dbReference>
<organism evidence="11 12">
    <name type="scientific">Pseudoalteromonas aurantia 208</name>
    <dbReference type="NCBI Taxonomy" id="1314867"/>
    <lineage>
        <taxon>Bacteria</taxon>
        <taxon>Pseudomonadati</taxon>
        <taxon>Pseudomonadota</taxon>
        <taxon>Gammaproteobacteria</taxon>
        <taxon>Alteromonadales</taxon>
        <taxon>Pseudoalteromonadaceae</taxon>
        <taxon>Pseudoalteromonas</taxon>
    </lineage>
</organism>
<evidence type="ECO:0000256" key="5">
    <source>
        <dbReference type="ARBA" id="ARBA00022982"/>
    </source>
</evidence>
<dbReference type="CDD" id="cd00207">
    <property type="entry name" value="fer2"/>
    <property type="match status" value="1"/>
</dbReference>
<keyword evidence="3" id="KW-0001">2Fe-2S</keyword>
<name>A0ABR9EAU7_9GAMM</name>
<evidence type="ECO:0000259" key="10">
    <source>
        <dbReference type="PROSITE" id="PS51085"/>
    </source>
</evidence>
<evidence type="ECO:0000256" key="6">
    <source>
        <dbReference type="ARBA" id="ARBA00023004"/>
    </source>
</evidence>
<comment type="similarity">
    <text evidence="1">Belongs to the 2Fe2S plant-type ferredoxin family.</text>
</comment>
<sequence length="90" mass="10042">MVEKPYPVISITDHDEPLEFVAHSPTLLHALEAANIDVPYQCREGFCGACRAQLNEGKITYNQEPLAFVREGEVLLCCSRPLSNIKITLL</sequence>
<gene>
    <name evidence="11" type="primary">yfaE</name>
    <name evidence="11" type="ORF">PAUR_a1423</name>
</gene>
<reference evidence="11 12" key="1">
    <citation type="submission" date="2015-03" db="EMBL/GenBank/DDBJ databases">
        <title>Genome sequence of Pseudoalteromonas aurantia.</title>
        <authorList>
            <person name="Xie B.-B."/>
            <person name="Rong J.-C."/>
            <person name="Qin Q.-L."/>
            <person name="Zhang Y.-Z."/>
        </authorList>
    </citation>
    <scope>NUCLEOTIDE SEQUENCE [LARGE SCALE GENOMIC DNA]</scope>
    <source>
        <strain evidence="11 12">208</strain>
    </source>
</reference>
<comment type="caution">
    <text evidence="11">The sequence shown here is derived from an EMBL/GenBank/DDBJ whole genome shotgun (WGS) entry which is preliminary data.</text>
</comment>
<keyword evidence="8" id="KW-0830">Ubiquinone</keyword>
<keyword evidence="6" id="KW-0408">Iron</keyword>
<comment type="cofactor">
    <cofactor evidence="9">
        <name>[2Fe-2S] cluster</name>
        <dbReference type="ChEBI" id="CHEBI:190135"/>
    </cofactor>
</comment>
<evidence type="ECO:0000256" key="2">
    <source>
        <dbReference type="ARBA" id="ARBA00022448"/>
    </source>
</evidence>
<protein>
    <submittedName>
        <fullName evidence="11">Ferredoxin</fullName>
    </submittedName>
</protein>
<keyword evidence="2" id="KW-0813">Transport</keyword>
<dbReference type="EMBL" id="AQGV01000012">
    <property type="protein sequence ID" value="MBE0367942.1"/>
    <property type="molecule type" value="Genomic_DNA"/>
</dbReference>
<evidence type="ECO:0000256" key="3">
    <source>
        <dbReference type="ARBA" id="ARBA00022714"/>
    </source>
</evidence>
<dbReference type="RefSeq" id="WP_192507303.1">
    <property type="nucleotide sequence ID" value="NZ_AQGV01000012.1"/>
</dbReference>
<dbReference type="InterPro" id="IPR006058">
    <property type="entry name" value="2Fe2S_fd_BS"/>
</dbReference>
<accession>A0ABR9EAU7</accession>
<evidence type="ECO:0000256" key="7">
    <source>
        <dbReference type="ARBA" id="ARBA00023014"/>
    </source>
</evidence>